<feature type="transmembrane region" description="Helical" evidence="14">
    <location>
        <begin position="379"/>
        <end position="399"/>
    </location>
</feature>
<dbReference type="SUPFAM" id="SSF47384">
    <property type="entry name" value="Homodimeric domain of signal transducing histidine kinase"/>
    <property type="match status" value="1"/>
</dbReference>
<evidence type="ECO:0000256" key="12">
    <source>
        <dbReference type="ARBA" id="ARBA00023012"/>
    </source>
</evidence>
<keyword evidence="11 14" id="KW-1133">Transmembrane helix</keyword>
<sequence length="1210" mass="138146">MNSSNSMGKLEYIRTKASTIAVLLAVVFFFMSLMVNTESGDSDRIAARTALRLEKRIALLEKHMTVALNQDSSRWGEIDDLPEDMVIYRYVYDTLQSWSNQFPVINDDIGSRLIFYRLSNLRGSLASPLADVKETPAYVNLGSKWYVIYYITDNVGCKVIGGLEIKDNFYSDVNSAENGVNPELRLPSNYFIMPVSYDGGSTVCLDSEPMFKVIAEARPDMPPVDASMFRWLALVFFTVSVVLYLTTHKSARIYFFVLAVLFGMTATAYFWGLRLQNSVSFFSPNVYADGHLFYSFGSLLIVNTYIFLYILCTYIMRNVFIRNASRSRWKYSRVSYYVIISTFFILTAAYIHFSLKSLILNSNISLELYAWNSISMNTLWVYVSYTSLLLALLLLVQMLKPVVSEIAGLRYNVFSRRFLFVYAGICALYFTLIAGNLGFRKEMDRMMVWTNRLAIDRDLGLELQLRSVEKSIANDPLFSTLAVDAANDIIIINRLTENYLSRITRDYDISVSTCRDSDLRPGPGRRASTSAMENLDYFNQKLRSGTPIADNSRFFYTYDNAGRSSYTGWFIYYSHECGIIRMFIEIESRSAKEGSGYYSIIGADSRLGDVVIPPLYSYAKYISGKLVNYKGTFAYPTVLDSSIMKDDVLGDGHTHFKAGGYLHFANQVSQDEVIFISRPVRGVMTYLVTFSYLILIVYAGLLLVTRRRRKKEQVFRKNYFRSRINTVLFCALFFSLVSIAIVSTTFVYKKNEQNLFNMMSNKISTIQALLESRCMYAESYRDLGSQDFSALMENVANTTKTDVTIYTPGGKVYKSTSPEIFDRMIIGSRIDKDAYYNIKYRNQRFYIHKEYLAGHRYYALYSPLFNAEGNMVAILSSPYVDTSYDFTRDALFHAATIVNLFFILLAVTLLISTTIVNSMFRPLIEMGKKMNSADLHGLEYIIYRQDDEISGLVDAYNRMVHDLSDSSRQLAQAERDKAWSEMARQVAHEIKNPLTPIKLEIQRLIRLKQKNDPAWNDKFDKVAAVVLEHIDILTDTANEFSTFAKLYSEAPVLMDLDKTLTDQIVIFDNKENIEISYLGMEDAMVMAPRPQLIRVFVNLITNAIQAIEIQQKEEFEEGGAYRRGMIQICLRNSMKDGYYDIVFEDNGPGVKDENLGKLFTPNFTTKSAGTGLGLAICRNIVEKCNGEIMYQRSFVLKGACFTVRLPKYTG</sequence>
<keyword evidence="13 14" id="KW-0472">Membrane</keyword>
<organism evidence="16 17">
    <name type="scientific">Candidatus Cryptobacteroides faecipullorum</name>
    <dbReference type="NCBI Taxonomy" id="2840764"/>
    <lineage>
        <taxon>Bacteria</taxon>
        <taxon>Pseudomonadati</taxon>
        <taxon>Bacteroidota</taxon>
        <taxon>Bacteroidia</taxon>
        <taxon>Bacteroidales</taxon>
        <taxon>Candidatus Cryptobacteroides</taxon>
    </lineage>
</organism>
<dbReference type="InterPro" id="IPR033463">
    <property type="entry name" value="sCache_3"/>
</dbReference>
<evidence type="ECO:0000256" key="14">
    <source>
        <dbReference type="SAM" id="Phobius"/>
    </source>
</evidence>
<feature type="transmembrane region" description="Helical" evidence="14">
    <location>
        <begin position="292"/>
        <end position="315"/>
    </location>
</feature>
<dbReference type="SUPFAM" id="SSF55874">
    <property type="entry name" value="ATPase domain of HSP90 chaperone/DNA topoisomerase II/histidine kinase"/>
    <property type="match status" value="1"/>
</dbReference>
<dbReference type="GO" id="GO:0005524">
    <property type="term" value="F:ATP binding"/>
    <property type="evidence" value="ECO:0007669"/>
    <property type="project" value="UniProtKB-KW"/>
</dbReference>
<dbReference type="InterPro" id="IPR036890">
    <property type="entry name" value="HATPase_C_sf"/>
</dbReference>
<comment type="caution">
    <text evidence="16">The sequence shown here is derived from an EMBL/GenBank/DDBJ whole genome shotgun (WGS) entry which is preliminary data.</text>
</comment>
<dbReference type="AlphaFoldDB" id="A0A9D9I8I8"/>
<evidence type="ECO:0000256" key="10">
    <source>
        <dbReference type="ARBA" id="ARBA00022840"/>
    </source>
</evidence>
<evidence type="ECO:0000313" key="17">
    <source>
        <dbReference type="Proteomes" id="UP000823660"/>
    </source>
</evidence>
<dbReference type="CDD" id="cd00075">
    <property type="entry name" value="HATPase"/>
    <property type="match status" value="1"/>
</dbReference>
<evidence type="ECO:0000256" key="3">
    <source>
        <dbReference type="ARBA" id="ARBA00012438"/>
    </source>
</evidence>
<dbReference type="SMART" id="SM00387">
    <property type="entry name" value="HATPase_c"/>
    <property type="match status" value="1"/>
</dbReference>
<dbReference type="Gene3D" id="3.30.565.10">
    <property type="entry name" value="Histidine kinase-like ATPase, C-terminal domain"/>
    <property type="match status" value="1"/>
</dbReference>
<dbReference type="Gene3D" id="6.10.340.10">
    <property type="match status" value="1"/>
</dbReference>
<dbReference type="Pfam" id="PF02518">
    <property type="entry name" value="HATPase_c"/>
    <property type="match status" value="1"/>
</dbReference>
<dbReference type="InterPro" id="IPR036097">
    <property type="entry name" value="HisK_dim/P_sf"/>
</dbReference>
<evidence type="ECO:0000256" key="6">
    <source>
        <dbReference type="ARBA" id="ARBA00022679"/>
    </source>
</evidence>
<feature type="transmembrane region" description="Helical" evidence="14">
    <location>
        <begin position="726"/>
        <end position="748"/>
    </location>
</feature>
<evidence type="ECO:0000256" key="5">
    <source>
        <dbReference type="ARBA" id="ARBA00022553"/>
    </source>
</evidence>
<dbReference type="InterPro" id="IPR003594">
    <property type="entry name" value="HATPase_dom"/>
</dbReference>
<keyword evidence="6" id="KW-0808">Transferase</keyword>
<dbReference type="SMART" id="SM00388">
    <property type="entry name" value="HisKA"/>
    <property type="match status" value="1"/>
</dbReference>
<feature type="transmembrane region" description="Helical" evidence="14">
    <location>
        <begin position="683"/>
        <end position="705"/>
    </location>
</feature>
<dbReference type="Proteomes" id="UP000823660">
    <property type="component" value="Unassembled WGS sequence"/>
</dbReference>
<keyword evidence="7 14" id="KW-0812">Transmembrane</keyword>
<feature type="domain" description="Histidine kinase" evidence="15">
    <location>
        <begin position="985"/>
        <end position="1209"/>
    </location>
</feature>
<reference evidence="16" key="1">
    <citation type="submission" date="2020-10" db="EMBL/GenBank/DDBJ databases">
        <authorList>
            <person name="Gilroy R."/>
        </authorList>
    </citation>
    <scope>NUCLEOTIDE SEQUENCE</scope>
    <source>
        <strain evidence="16">B1-15692</strain>
    </source>
</reference>
<dbReference type="Pfam" id="PF17202">
    <property type="entry name" value="sCache_3_3"/>
    <property type="match status" value="1"/>
</dbReference>
<evidence type="ECO:0000259" key="15">
    <source>
        <dbReference type="PROSITE" id="PS50109"/>
    </source>
</evidence>
<dbReference type="CDD" id="cd00082">
    <property type="entry name" value="HisKA"/>
    <property type="match status" value="1"/>
</dbReference>
<dbReference type="GO" id="GO:0005886">
    <property type="term" value="C:plasma membrane"/>
    <property type="evidence" value="ECO:0007669"/>
    <property type="project" value="UniProtKB-SubCell"/>
</dbReference>
<evidence type="ECO:0000256" key="9">
    <source>
        <dbReference type="ARBA" id="ARBA00022777"/>
    </source>
</evidence>
<keyword evidence="5" id="KW-0597">Phosphoprotein</keyword>
<dbReference type="EMBL" id="JADIMH010000065">
    <property type="protein sequence ID" value="MBO8467978.1"/>
    <property type="molecule type" value="Genomic_DNA"/>
</dbReference>
<dbReference type="GO" id="GO:0000155">
    <property type="term" value="F:phosphorelay sensor kinase activity"/>
    <property type="evidence" value="ECO:0007669"/>
    <property type="project" value="InterPro"/>
</dbReference>
<keyword evidence="8" id="KW-0547">Nucleotide-binding</keyword>
<feature type="transmembrane region" description="Helical" evidence="14">
    <location>
        <begin position="419"/>
        <end position="439"/>
    </location>
</feature>
<evidence type="ECO:0000256" key="1">
    <source>
        <dbReference type="ARBA" id="ARBA00000085"/>
    </source>
</evidence>
<evidence type="ECO:0000256" key="8">
    <source>
        <dbReference type="ARBA" id="ARBA00022741"/>
    </source>
</evidence>
<dbReference type="InterPro" id="IPR004358">
    <property type="entry name" value="Sig_transdc_His_kin-like_C"/>
</dbReference>
<feature type="transmembrane region" description="Helical" evidence="14">
    <location>
        <begin position="890"/>
        <end position="920"/>
    </location>
</feature>
<keyword evidence="9" id="KW-0418">Kinase</keyword>
<evidence type="ECO:0000256" key="4">
    <source>
        <dbReference type="ARBA" id="ARBA00022475"/>
    </source>
</evidence>
<accession>A0A9D9I8I8</accession>
<feature type="transmembrane region" description="Helical" evidence="14">
    <location>
        <begin position="336"/>
        <end position="359"/>
    </location>
</feature>
<dbReference type="Gene3D" id="1.10.287.130">
    <property type="match status" value="1"/>
</dbReference>
<dbReference type="EC" id="2.7.13.3" evidence="3"/>
<dbReference type="PANTHER" id="PTHR43065">
    <property type="entry name" value="SENSOR HISTIDINE KINASE"/>
    <property type="match status" value="1"/>
</dbReference>
<dbReference type="InterPro" id="IPR003661">
    <property type="entry name" value="HisK_dim/P_dom"/>
</dbReference>
<dbReference type="PANTHER" id="PTHR43065:SF10">
    <property type="entry name" value="PEROXIDE STRESS-ACTIVATED HISTIDINE KINASE MAK3"/>
    <property type="match status" value="1"/>
</dbReference>
<evidence type="ECO:0000256" key="7">
    <source>
        <dbReference type="ARBA" id="ARBA00022692"/>
    </source>
</evidence>
<keyword evidence="4" id="KW-1003">Cell membrane</keyword>
<name>A0A9D9I8I8_9BACT</name>
<gene>
    <name evidence="16" type="ORF">IAB99_09520</name>
</gene>
<protein>
    <recommendedName>
        <fullName evidence="3">histidine kinase</fullName>
        <ecNumber evidence="3">2.7.13.3</ecNumber>
    </recommendedName>
</protein>
<dbReference type="PRINTS" id="PR00344">
    <property type="entry name" value="BCTRLSENSOR"/>
</dbReference>
<keyword evidence="12" id="KW-0902">Two-component regulatory system</keyword>
<comment type="subcellular location">
    <subcellularLocation>
        <location evidence="2">Cell membrane</location>
        <topology evidence="2">Multi-pass membrane protein</topology>
    </subcellularLocation>
</comment>
<feature type="transmembrane region" description="Helical" evidence="14">
    <location>
        <begin position="228"/>
        <end position="246"/>
    </location>
</feature>
<feature type="transmembrane region" description="Helical" evidence="14">
    <location>
        <begin position="253"/>
        <end position="272"/>
    </location>
</feature>
<evidence type="ECO:0000313" key="16">
    <source>
        <dbReference type="EMBL" id="MBO8467978.1"/>
    </source>
</evidence>
<evidence type="ECO:0000256" key="2">
    <source>
        <dbReference type="ARBA" id="ARBA00004651"/>
    </source>
</evidence>
<dbReference type="PROSITE" id="PS50109">
    <property type="entry name" value="HIS_KIN"/>
    <property type="match status" value="1"/>
</dbReference>
<comment type="catalytic activity">
    <reaction evidence="1">
        <text>ATP + protein L-histidine = ADP + protein N-phospho-L-histidine.</text>
        <dbReference type="EC" id="2.7.13.3"/>
    </reaction>
</comment>
<keyword evidence="10" id="KW-0067">ATP-binding</keyword>
<evidence type="ECO:0000256" key="13">
    <source>
        <dbReference type="ARBA" id="ARBA00023136"/>
    </source>
</evidence>
<proteinExistence type="predicted"/>
<reference evidence="16" key="2">
    <citation type="journal article" date="2021" name="PeerJ">
        <title>Extensive microbial diversity within the chicken gut microbiome revealed by metagenomics and culture.</title>
        <authorList>
            <person name="Gilroy R."/>
            <person name="Ravi A."/>
            <person name="Getino M."/>
            <person name="Pursley I."/>
            <person name="Horton D.L."/>
            <person name="Alikhan N.F."/>
            <person name="Baker D."/>
            <person name="Gharbi K."/>
            <person name="Hall N."/>
            <person name="Watson M."/>
            <person name="Adriaenssens E.M."/>
            <person name="Foster-Nyarko E."/>
            <person name="Jarju S."/>
            <person name="Secka A."/>
            <person name="Antonio M."/>
            <person name="Oren A."/>
            <person name="Chaudhuri R.R."/>
            <person name="La Ragione R."/>
            <person name="Hildebrand F."/>
            <person name="Pallen M.J."/>
        </authorList>
    </citation>
    <scope>NUCLEOTIDE SEQUENCE</scope>
    <source>
        <strain evidence="16">B1-15692</strain>
    </source>
</reference>
<evidence type="ECO:0000256" key="11">
    <source>
        <dbReference type="ARBA" id="ARBA00022989"/>
    </source>
</evidence>
<dbReference type="InterPro" id="IPR005467">
    <property type="entry name" value="His_kinase_dom"/>
</dbReference>